<keyword evidence="2" id="KW-1185">Reference proteome</keyword>
<dbReference type="Pfam" id="PF00300">
    <property type="entry name" value="His_Phos_1"/>
    <property type="match status" value="1"/>
</dbReference>
<dbReference type="GO" id="GO:0016791">
    <property type="term" value="F:phosphatase activity"/>
    <property type="evidence" value="ECO:0007669"/>
    <property type="project" value="TreeGrafter"/>
</dbReference>
<dbReference type="PANTHER" id="PTHR48100">
    <property type="entry name" value="BROAD-SPECIFICITY PHOSPHATASE YOR283W-RELATED"/>
    <property type="match status" value="1"/>
</dbReference>
<proteinExistence type="predicted"/>
<dbReference type="Gene3D" id="3.40.50.1240">
    <property type="entry name" value="Phosphoglycerate mutase-like"/>
    <property type="match status" value="1"/>
</dbReference>
<dbReference type="Proteomes" id="UP000604046">
    <property type="component" value="Unassembled WGS sequence"/>
</dbReference>
<dbReference type="PANTHER" id="PTHR48100:SF56">
    <property type="entry name" value="PHOSPHATASE SPAC513.02-RELATED"/>
    <property type="match status" value="1"/>
</dbReference>
<organism evidence="1 2">
    <name type="scientific">Symbiodinium natans</name>
    <dbReference type="NCBI Taxonomy" id="878477"/>
    <lineage>
        <taxon>Eukaryota</taxon>
        <taxon>Sar</taxon>
        <taxon>Alveolata</taxon>
        <taxon>Dinophyceae</taxon>
        <taxon>Suessiales</taxon>
        <taxon>Symbiodiniaceae</taxon>
        <taxon>Symbiodinium</taxon>
    </lineage>
</organism>
<dbReference type="InterPro" id="IPR050275">
    <property type="entry name" value="PGM_Phosphatase"/>
</dbReference>
<dbReference type="OrthoDB" id="414418at2759"/>
<gene>
    <name evidence="1" type="ORF">SNAT2548_LOCUS16963</name>
</gene>
<dbReference type="GO" id="GO:0005737">
    <property type="term" value="C:cytoplasm"/>
    <property type="evidence" value="ECO:0007669"/>
    <property type="project" value="TreeGrafter"/>
</dbReference>
<dbReference type="AlphaFoldDB" id="A0A812P7G1"/>
<dbReference type="InterPro" id="IPR001345">
    <property type="entry name" value="PG/BPGM_mutase_AS"/>
</dbReference>
<protein>
    <submittedName>
        <fullName evidence="1">Uncharacterized protein</fullName>
    </submittedName>
</protein>
<reference evidence="1" key="1">
    <citation type="submission" date="2021-02" db="EMBL/GenBank/DDBJ databases">
        <authorList>
            <person name="Dougan E. K."/>
            <person name="Rhodes N."/>
            <person name="Thang M."/>
            <person name="Chan C."/>
        </authorList>
    </citation>
    <scope>NUCLEOTIDE SEQUENCE</scope>
</reference>
<evidence type="ECO:0000313" key="2">
    <source>
        <dbReference type="Proteomes" id="UP000604046"/>
    </source>
</evidence>
<comment type="caution">
    <text evidence="1">The sequence shown here is derived from an EMBL/GenBank/DDBJ whole genome shotgun (WGS) entry which is preliminary data.</text>
</comment>
<dbReference type="SMART" id="SM00855">
    <property type="entry name" value="PGAM"/>
    <property type="match status" value="1"/>
</dbReference>
<dbReference type="CDD" id="cd07067">
    <property type="entry name" value="HP_PGM_like"/>
    <property type="match status" value="1"/>
</dbReference>
<name>A0A812P7G1_9DINO</name>
<dbReference type="SUPFAM" id="SSF53254">
    <property type="entry name" value="Phosphoglycerate mutase-like"/>
    <property type="match status" value="1"/>
</dbReference>
<dbReference type="InterPro" id="IPR029033">
    <property type="entry name" value="His_PPase_superfam"/>
</dbReference>
<dbReference type="EMBL" id="CAJNDS010002096">
    <property type="protein sequence ID" value="CAE7323790.1"/>
    <property type="molecule type" value="Genomic_DNA"/>
</dbReference>
<accession>A0A812P7G1</accession>
<evidence type="ECO:0000313" key="1">
    <source>
        <dbReference type="EMBL" id="CAE7323790.1"/>
    </source>
</evidence>
<dbReference type="InterPro" id="IPR013078">
    <property type="entry name" value="His_Pase_superF_clade-1"/>
</dbReference>
<sequence length="306" mass="33747">MHLLLVRHGQSKNNILEAEHGAGKDFNSKRCVDPPLSDLGKLQAQLLGRRLGAQLRRSKQRVRLMCSSMTRALQTIQPLAEELQLPVTVHPDVHEVKGFYDTAGEGLAHGPGKEAIEQRFQGFDASLIPEGQGPETIAEAAARGMRIVETLQKWAETSSDEDVIVLVSHNDFLGLIGRLLLFPLAGNNVADIGAATEPEQLFKESYWPMNNTGISHFVLGVRPPAGAYQVNVYMLYWNRSDHLSEHQRSGVQLKNIGFTASAEWARAPCLPSSKLLPSNVPCCKARSERQLQSSSFDFSVHVNPKP</sequence>
<dbReference type="PROSITE" id="PS00175">
    <property type="entry name" value="PG_MUTASE"/>
    <property type="match status" value="1"/>
</dbReference>